<dbReference type="EMBL" id="PQFF01000427">
    <property type="protein sequence ID" value="RHZ50770.1"/>
    <property type="molecule type" value="Genomic_DNA"/>
</dbReference>
<sequence length="147" mass="16045">MVKLEEVPDDHESTDDESSDNESASSVSSGSSSDYEESVFERILALRDIIPEDTRESISNNVSTLISFGAKTARFLGNTFWVLTTTALILVMPLALEIERENSIIQMENEQKAMMGGQSGNPYGQPSGPPGQPSQPQQQPRLIPPGF</sequence>
<name>A0A397GRT9_9GLOM</name>
<evidence type="ECO:0000256" key="3">
    <source>
        <dbReference type="ARBA" id="ARBA00022448"/>
    </source>
</evidence>
<accession>A0A397GRT9</accession>
<dbReference type="OrthoDB" id="10016939at2759"/>
<dbReference type="PANTHER" id="PTHR12504">
    <property type="entry name" value="MITOCHONDRIAL IMPORT RECEPTOR SUBUNIT TOM22"/>
    <property type="match status" value="1"/>
</dbReference>
<dbReference type="STRING" id="1348612.A0A397GRT9"/>
<evidence type="ECO:0008006" key="15">
    <source>
        <dbReference type="Google" id="ProtNLM"/>
    </source>
</evidence>
<organism evidence="13 14">
    <name type="scientific">Diversispora epigaea</name>
    <dbReference type="NCBI Taxonomy" id="1348612"/>
    <lineage>
        <taxon>Eukaryota</taxon>
        <taxon>Fungi</taxon>
        <taxon>Fungi incertae sedis</taxon>
        <taxon>Mucoromycota</taxon>
        <taxon>Glomeromycotina</taxon>
        <taxon>Glomeromycetes</taxon>
        <taxon>Diversisporales</taxon>
        <taxon>Diversisporaceae</taxon>
        <taxon>Diversispora</taxon>
    </lineage>
</organism>
<feature type="compositionally biased region" description="Low complexity" evidence="12">
    <location>
        <begin position="21"/>
        <end position="33"/>
    </location>
</feature>
<keyword evidence="5" id="KW-1000">Mitochondrion outer membrane</keyword>
<keyword evidence="14" id="KW-1185">Reference proteome</keyword>
<keyword evidence="6" id="KW-0653">Protein transport</keyword>
<feature type="compositionally biased region" description="Acidic residues" evidence="12">
    <location>
        <begin position="7"/>
        <end position="20"/>
    </location>
</feature>
<evidence type="ECO:0000256" key="1">
    <source>
        <dbReference type="ARBA" id="ARBA00004572"/>
    </source>
</evidence>
<dbReference type="InterPro" id="IPR005683">
    <property type="entry name" value="Tom22"/>
</dbReference>
<keyword evidence="10" id="KW-0472">Membrane</keyword>
<feature type="region of interest" description="Disordered" evidence="12">
    <location>
        <begin position="110"/>
        <end position="147"/>
    </location>
</feature>
<evidence type="ECO:0000256" key="6">
    <source>
        <dbReference type="ARBA" id="ARBA00022927"/>
    </source>
</evidence>
<keyword evidence="4" id="KW-0812">Transmembrane</keyword>
<evidence type="ECO:0000256" key="4">
    <source>
        <dbReference type="ARBA" id="ARBA00022692"/>
    </source>
</evidence>
<feature type="region of interest" description="Disordered" evidence="12">
    <location>
        <begin position="1"/>
        <end position="34"/>
    </location>
</feature>
<comment type="similarity">
    <text evidence="2">Belongs to the Tom22 family.</text>
</comment>
<dbReference type="CDD" id="cd22884">
    <property type="entry name" value="TOM22"/>
    <property type="match status" value="1"/>
</dbReference>
<evidence type="ECO:0000313" key="13">
    <source>
        <dbReference type="EMBL" id="RHZ50770.1"/>
    </source>
</evidence>
<protein>
    <recommendedName>
        <fullName evidence="15">Mitochondrial import receptor subunit Tom22</fullName>
    </recommendedName>
</protein>
<keyword evidence="7" id="KW-1133">Transmembrane helix</keyword>
<evidence type="ECO:0000256" key="10">
    <source>
        <dbReference type="ARBA" id="ARBA00023136"/>
    </source>
</evidence>
<dbReference type="Proteomes" id="UP000266861">
    <property type="component" value="Unassembled WGS sequence"/>
</dbReference>
<evidence type="ECO:0000256" key="7">
    <source>
        <dbReference type="ARBA" id="ARBA00022989"/>
    </source>
</evidence>
<keyword evidence="11" id="KW-0675">Receptor</keyword>
<keyword evidence="3" id="KW-0813">Transport</keyword>
<reference evidence="13 14" key="1">
    <citation type="submission" date="2018-08" db="EMBL/GenBank/DDBJ databases">
        <title>Genome and evolution of the arbuscular mycorrhizal fungus Diversispora epigaea (formerly Glomus versiforme) and its bacterial endosymbionts.</title>
        <authorList>
            <person name="Sun X."/>
            <person name="Fei Z."/>
            <person name="Harrison M."/>
        </authorList>
    </citation>
    <scope>NUCLEOTIDE SEQUENCE [LARGE SCALE GENOMIC DNA]</scope>
    <source>
        <strain evidence="13 14">IT104</strain>
    </source>
</reference>
<evidence type="ECO:0000313" key="14">
    <source>
        <dbReference type="Proteomes" id="UP000266861"/>
    </source>
</evidence>
<evidence type="ECO:0000256" key="9">
    <source>
        <dbReference type="ARBA" id="ARBA00023128"/>
    </source>
</evidence>
<evidence type="ECO:0000256" key="11">
    <source>
        <dbReference type="ARBA" id="ARBA00023170"/>
    </source>
</evidence>
<evidence type="ECO:0000256" key="8">
    <source>
        <dbReference type="ARBA" id="ARBA00023010"/>
    </source>
</evidence>
<evidence type="ECO:0000256" key="2">
    <source>
        <dbReference type="ARBA" id="ARBA00009874"/>
    </source>
</evidence>
<dbReference type="PANTHER" id="PTHR12504:SF0">
    <property type="entry name" value="MITOCHONDRIAL IMPORT RECEPTOR SUBUNIT TOM22 HOMOLOG"/>
    <property type="match status" value="1"/>
</dbReference>
<dbReference type="GO" id="GO:0005741">
    <property type="term" value="C:mitochondrial outer membrane"/>
    <property type="evidence" value="ECO:0007669"/>
    <property type="project" value="UniProtKB-SubCell"/>
</dbReference>
<keyword evidence="8" id="KW-0811">Translocation</keyword>
<dbReference type="Pfam" id="PF04281">
    <property type="entry name" value="Tom22"/>
    <property type="match status" value="1"/>
</dbReference>
<keyword evidence="9" id="KW-0496">Mitochondrion</keyword>
<proteinExistence type="inferred from homology"/>
<comment type="caution">
    <text evidence="13">The sequence shown here is derived from an EMBL/GenBank/DDBJ whole genome shotgun (WGS) entry which is preliminary data.</text>
</comment>
<comment type="subcellular location">
    <subcellularLocation>
        <location evidence="1">Mitochondrion outer membrane</location>
        <topology evidence="1">Single-pass membrane protein</topology>
    </subcellularLocation>
</comment>
<dbReference type="GO" id="GO:0006886">
    <property type="term" value="P:intracellular protein transport"/>
    <property type="evidence" value="ECO:0007669"/>
    <property type="project" value="InterPro"/>
</dbReference>
<evidence type="ECO:0000256" key="12">
    <source>
        <dbReference type="SAM" id="MobiDB-lite"/>
    </source>
</evidence>
<evidence type="ECO:0000256" key="5">
    <source>
        <dbReference type="ARBA" id="ARBA00022787"/>
    </source>
</evidence>
<gene>
    <name evidence="13" type="ORF">Glove_492g16</name>
</gene>
<dbReference type="AlphaFoldDB" id="A0A397GRT9"/>